<evidence type="ECO:0000313" key="4">
    <source>
        <dbReference type="Proteomes" id="UP000193900"/>
    </source>
</evidence>
<reference evidence="3 4" key="1">
    <citation type="submission" date="2017-03" db="EMBL/GenBank/DDBJ databases">
        <authorList>
            <person name="Afonso C.L."/>
            <person name="Miller P.J."/>
            <person name="Scott M.A."/>
            <person name="Spackman E."/>
            <person name="Goraichik I."/>
            <person name="Dimitrov K.M."/>
            <person name="Suarez D.L."/>
            <person name="Swayne D.E."/>
        </authorList>
    </citation>
    <scope>NUCLEOTIDE SEQUENCE [LARGE SCALE GENOMIC DNA]</scope>
    <source>
        <strain evidence="3 4">CECT 7023</strain>
    </source>
</reference>
<dbReference type="OrthoDB" id="9803617at2"/>
<dbReference type="Gene3D" id="3.40.50.970">
    <property type="match status" value="1"/>
</dbReference>
<dbReference type="InterPro" id="IPR051457">
    <property type="entry name" value="2-oxoacid:Fd_oxidoreductase"/>
</dbReference>
<evidence type="ECO:0000256" key="1">
    <source>
        <dbReference type="ARBA" id="ARBA00023002"/>
    </source>
</evidence>
<dbReference type="SUPFAM" id="SSF52518">
    <property type="entry name" value="Thiamin diphosphate-binding fold (THDP-binding)"/>
    <property type="match status" value="2"/>
</dbReference>
<dbReference type="InterPro" id="IPR002880">
    <property type="entry name" value="Pyrv_Fd/Flavodoxin_OxRdtase_N"/>
</dbReference>
<dbReference type="EMBL" id="FWFZ01000020">
    <property type="protein sequence ID" value="SLN68320.1"/>
    <property type="molecule type" value="Genomic_DNA"/>
</dbReference>
<organism evidence="3 4">
    <name type="scientific">Roseisalinus antarcticus</name>
    <dbReference type="NCBI Taxonomy" id="254357"/>
    <lineage>
        <taxon>Bacteria</taxon>
        <taxon>Pseudomonadati</taxon>
        <taxon>Pseudomonadota</taxon>
        <taxon>Alphaproteobacteria</taxon>
        <taxon>Rhodobacterales</taxon>
        <taxon>Roseobacteraceae</taxon>
        <taxon>Roseisalinus</taxon>
    </lineage>
</organism>
<protein>
    <submittedName>
        <fullName evidence="3">Indolepyruvate ferredoxin oxidoreductase</fullName>
    </submittedName>
</protein>
<accession>A0A1Y5TRG7</accession>
<feature type="compositionally biased region" description="Low complexity" evidence="2">
    <location>
        <begin position="610"/>
        <end position="632"/>
    </location>
</feature>
<dbReference type="PANTHER" id="PTHR48084">
    <property type="entry name" value="2-OXOGLUTARATE OXIDOREDUCTASE SUBUNIT KORB-RELATED"/>
    <property type="match status" value="1"/>
</dbReference>
<gene>
    <name evidence="3" type="ORF">ROA7023_03312</name>
</gene>
<dbReference type="GO" id="GO:0016491">
    <property type="term" value="F:oxidoreductase activity"/>
    <property type="evidence" value="ECO:0007669"/>
    <property type="project" value="UniProtKB-KW"/>
</dbReference>
<dbReference type="InterPro" id="IPR029061">
    <property type="entry name" value="THDP-binding"/>
</dbReference>
<feature type="compositionally biased region" description="Polar residues" evidence="2">
    <location>
        <begin position="644"/>
        <end position="654"/>
    </location>
</feature>
<proteinExistence type="predicted"/>
<feature type="compositionally biased region" description="Basic and acidic residues" evidence="2">
    <location>
        <begin position="595"/>
        <end position="606"/>
    </location>
</feature>
<keyword evidence="3" id="KW-0670">Pyruvate</keyword>
<keyword evidence="1" id="KW-0560">Oxidoreductase</keyword>
<dbReference type="PANTHER" id="PTHR48084:SF3">
    <property type="entry name" value="SUBUNIT OF PYRUVATE:FLAVODOXIN OXIDOREDUCTASE"/>
    <property type="match status" value="1"/>
</dbReference>
<evidence type="ECO:0000256" key="2">
    <source>
        <dbReference type="SAM" id="MobiDB-lite"/>
    </source>
</evidence>
<dbReference type="AlphaFoldDB" id="A0A1Y5TRG7"/>
<feature type="region of interest" description="Disordered" evidence="2">
    <location>
        <begin position="588"/>
        <end position="654"/>
    </location>
</feature>
<evidence type="ECO:0000313" key="3">
    <source>
        <dbReference type="EMBL" id="SLN68320.1"/>
    </source>
</evidence>
<dbReference type="RefSeq" id="WP_159458549.1">
    <property type="nucleotide sequence ID" value="NZ_FWFZ01000020.1"/>
</dbReference>
<keyword evidence="4" id="KW-1185">Reference proteome</keyword>
<name>A0A1Y5TRG7_9RHOB</name>
<sequence>MSDLAQRFDVPGMRVMSGTEVLAELPLLMAAHDAARGMRTGGYVSGYRGSPLAQFDRALERRAEAFAEAGIVARPGLNEDLAATAVWGTQQSGLYPRTMSVEGIFAMWYGKGPGVDRAMDVFRHANAAGTDPRGGVLALMGDDHLAVSSTLPHQTEHDMIAAMIPVIAPGGVQDYARFGLLGWEMSRASGAWVGFKCQTELVESSASVALAPLSREVVLPEGAGTLGLRAGDTPAVQEARLYRKLQIAQEFARLNGLARDTGAQGPAALGIVAAGKSWLDVLEALALLVLTEETASAAGIALRKLGLVWPVEPAGLAAFAARAERVLVVEEKRGLIEDQARALLYDLPADTRPAIAGKTGPDGAPLLPATGGLGPLAVARAILALLPPARREGLAPLPHSPAPARTREPYFCAGCPHATSTRLPEGSRATTGIGCHMMMIDAPGRNTSTFTQMGGEGVSWLGLSPFSSEEHIFVNMGDGTYEHSGVLAIRAAIAGRVNATYKILYNDAVAMTGGQPHDGPLTVPRIAAQMLAEGAARVAVVAEQPARLAGQLPGGVSLDHRDLLDAVQRDLRRVKGVTVIIYDQVLRRRKAPPPQDRRPSRADGPRRRPAPSSTRRSAKAAAIARSSPGASRWSRSKPSGARNGGSTNPPAMST</sequence>
<dbReference type="Proteomes" id="UP000193900">
    <property type="component" value="Unassembled WGS sequence"/>
</dbReference>
<dbReference type="CDD" id="cd07034">
    <property type="entry name" value="TPP_PYR_PFOR_IOR-alpha_like"/>
    <property type="match status" value="1"/>
</dbReference>